<feature type="compositionally biased region" description="Acidic residues" evidence="1">
    <location>
        <begin position="94"/>
        <end position="110"/>
    </location>
</feature>
<keyword evidence="4" id="KW-1185">Reference proteome</keyword>
<organism evidence="3 4">
    <name type="scientific">Moheibacter sediminis</name>
    <dbReference type="NCBI Taxonomy" id="1434700"/>
    <lineage>
        <taxon>Bacteria</taxon>
        <taxon>Pseudomonadati</taxon>
        <taxon>Bacteroidota</taxon>
        <taxon>Flavobacteriia</taxon>
        <taxon>Flavobacteriales</taxon>
        <taxon>Weeksellaceae</taxon>
        <taxon>Moheibacter</taxon>
    </lineage>
</organism>
<sequence>MKKLLTLIIVLVSIYAVAQVGIGTETPDLSAMLDVKSTEKGFLPPRMTTAQRDAINGGTFTEGLVIYNTDLNCLQFWNATEWISSCDGVGNPGDGEDPGGEDPGDEDPETEWTLTSVASYNGISVIDGQGVSYNGETIPAASTITLNVNVTLTGPYNIAYTHAGTGLTFSASGNFTATGAQTITLVNNEIDIPWDTIGMLSMSLETNAANTLEISPIIDVKTIPASETQVVEVTSATGRIWMDRDLGARRAATGVIDLLSIGNMNQWGRGNDGHEIIVFRVAVGSQLGKGFNSTTSTLSPSDVPGHNQFITTSSGTNDWRATRNDALWQGVSGVNNPCPSGFRLPTSDEIQNEIVQYSITSAATAFATPMKFSTTGVRNFSNTFATTAGAGFQNINYWTSTAITGGIPGGLNRVYSAQLDNSSDGAGIKQTPKGGGYAVRCIKN</sequence>
<evidence type="ECO:0008006" key="5">
    <source>
        <dbReference type="Google" id="ProtNLM"/>
    </source>
</evidence>
<gene>
    <name evidence="3" type="ORF">SAMN06296427_10522</name>
</gene>
<evidence type="ECO:0000256" key="2">
    <source>
        <dbReference type="SAM" id="SignalP"/>
    </source>
</evidence>
<feature type="region of interest" description="Disordered" evidence="1">
    <location>
        <begin position="87"/>
        <end position="110"/>
    </location>
</feature>
<dbReference type="Proteomes" id="UP000192393">
    <property type="component" value="Unassembled WGS sequence"/>
</dbReference>
<feature type="signal peptide" evidence="2">
    <location>
        <begin position="1"/>
        <end position="18"/>
    </location>
</feature>
<reference evidence="3 4" key="1">
    <citation type="submission" date="2017-04" db="EMBL/GenBank/DDBJ databases">
        <authorList>
            <person name="Afonso C.L."/>
            <person name="Miller P.J."/>
            <person name="Scott M.A."/>
            <person name="Spackman E."/>
            <person name="Goraichik I."/>
            <person name="Dimitrov K.M."/>
            <person name="Suarez D.L."/>
            <person name="Swayne D.E."/>
        </authorList>
    </citation>
    <scope>NUCLEOTIDE SEQUENCE [LARGE SCALE GENOMIC DNA]</scope>
    <source>
        <strain evidence="3 4">CGMCC 1.12708</strain>
    </source>
</reference>
<feature type="chain" id="PRO_5012031856" description="Fibrobacter succinogenes major paralogous domain-containing protein" evidence="2">
    <location>
        <begin position="19"/>
        <end position="444"/>
    </location>
</feature>
<dbReference type="AlphaFoldDB" id="A0A1W2AR29"/>
<dbReference type="RefSeq" id="WP_084017231.1">
    <property type="nucleotide sequence ID" value="NZ_FWXS01000005.1"/>
</dbReference>
<accession>A0A1W2AR29</accession>
<dbReference type="STRING" id="1434700.SAMN06296427_10522"/>
<protein>
    <recommendedName>
        <fullName evidence="5">Fibrobacter succinogenes major paralogous domain-containing protein</fullName>
    </recommendedName>
</protein>
<evidence type="ECO:0000313" key="3">
    <source>
        <dbReference type="EMBL" id="SMC63176.1"/>
    </source>
</evidence>
<evidence type="ECO:0000256" key="1">
    <source>
        <dbReference type="SAM" id="MobiDB-lite"/>
    </source>
</evidence>
<name>A0A1W2AR29_9FLAO</name>
<evidence type="ECO:0000313" key="4">
    <source>
        <dbReference type="Proteomes" id="UP000192393"/>
    </source>
</evidence>
<dbReference type="EMBL" id="FWXS01000005">
    <property type="protein sequence ID" value="SMC63176.1"/>
    <property type="molecule type" value="Genomic_DNA"/>
</dbReference>
<keyword evidence="2" id="KW-0732">Signal</keyword>
<proteinExistence type="predicted"/>
<dbReference type="OrthoDB" id="9798299at2"/>